<sequence>MAAPSRQFCWLFWLLALNCSAEEKIGPSFDCQRARLEIEQDICSNDVLARADQFIHDCYQALLKLSPDKNKLIAEQRAWLQSRNHYRDNNRNQRFFNNQEFIAGSYDEIVQLYDAFASRIAELFEQLPPSQQRQLREHYLRQMGFRNPPSNPVAKWIDQQERNYAFETLANDCNRVTWDVLRNDRGLAVVMNTYSYQCGGTSWSGTSLEVYCINHNQLTQVDASPLNNEFERVQAAQNPADQNDDQLIAFADRLSTNTLCGTTK</sequence>
<evidence type="ECO:0000313" key="2">
    <source>
        <dbReference type="EMBL" id="MFC3912249.1"/>
    </source>
</evidence>
<proteinExistence type="predicted"/>
<accession>A0ABV8CJQ0</accession>
<dbReference type="Gene3D" id="1.20.1270.180">
    <property type="match status" value="1"/>
</dbReference>
<protein>
    <submittedName>
        <fullName evidence="2">Lysozyme inhibitor LprI family protein</fullName>
    </submittedName>
</protein>
<dbReference type="Pfam" id="PF07007">
    <property type="entry name" value="LprI"/>
    <property type="match status" value="1"/>
</dbReference>
<dbReference type="PANTHER" id="PTHR37549:SF1">
    <property type="entry name" value="LIPOPROTEIN LPRI"/>
    <property type="match status" value="1"/>
</dbReference>
<evidence type="ECO:0000259" key="1">
    <source>
        <dbReference type="Pfam" id="PF07007"/>
    </source>
</evidence>
<reference evidence="3" key="1">
    <citation type="journal article" date="2019" name="Int. J. Syst. Evol. Microbiol.">
        <title>The Global Catalogue of Microorganisms (GCM) 10K type strain sequencing project: providing services to taxonomists for standard genome sequencing and annotation.</title>
        <authorList>
            <consortium name="The Broad Institute Genomics Platform"/>
            <consortium name="The Broad Institute Genome Sequencing Center for Infectious Disease"/>
            <person name="Wu L."/>
            <person name="Ma J."/>
        </authorList>
    </citation>
    <scope>NUCLEOTIDE SEQUENCE [LARGE SCALE GENOMIC DNA]</scope>
    <source>
        <strain evidence="3">CCUG 54939</strain>
    </source>
</reference>
<comment type="caution">
    <text evidence="2">The sequence shown here is derived from an EMBL/GenBank/DDBJ whole genome shotgun (WGS) entry which is preliminary data.</text>
</comment>
<evidence type="ECO:0000313" key="3">
    <source>
        <dbReference type="Proteomes" id="UP001595692"/>
    </source>
</evidence>
<organism evidence="2 3">
    <name type="scientific">Pseudaeromonas sharmana</name>
    <dbReference type="NCBI Taxonomy" id="328412"/>
    <lineage>
        <taxon>Bacteria</taxon>
        <taxon>Pseudomonadati</taxon>
        <taxon>Pseudomonadota</taxon>
        <taxon>Gammaproteobacteria</taxon>
        <taxon>Aeromonadales</taxon>
        <taxon>Aeromonadaceae</taxon>
        <taxon>Pseudaeromonas</taxon>
    </lineage>
</organism>
<dbReference type="PANTHER" id="PTHR37549">
    <property type="entry name" value="LIPOPROTEIN LPRI"/>
    <property type="match status" value="1"/>
</dbReference>
<dbReference type="RefSeq" id="WP_377150350.1">
    <property type="nucleotide sequence ID" value="NZ_JBHSAF010000001.1"/>
</dbReference>
<feature type="domain" description="Lysozyme inhibitor LprI-like N-terminal" evidence="1">
    <location>
        <begin position="38"/>
        <end position="109"/>
    </location>
</feature>
<dbReference type="InterPro" id="IPR009739">
    <property type="entry name" value="LprI-like_N"/>
</dbReference>
<keyword evidence="3" id="KW-1185">Reference proteome</keyword>
<dbReference type="InterPro" id="IPR052755">
    <property type="entry name" value="Lysozyme_Inhibitor_LprI"/>
</dbReference>
<gene>
    <name evidence="2" type="ORF">ACFOSS_02065</name>
</gene>
<dbReference type="Proteomes" id="UP001595692">
    <property type="component" value="Unassembled WGS sequence"/>
</dbReference>
<name>A0ABV8CJQ0_9GAMM</name>
<dbReference type="EMBL" id="JBHSAF010000001">
    <property type="protein sequence ID" value="MFC3912249.1"/>
    <property type="molecule type" value="Genomic_DNA"/>
</dbReference>